<dbReference type="OrthoDB" id="9912420at2"/>
<gene>
    <name evidence="1" type="ORF">EI77_03302</name>
</gene>
<accession>A0A4R7RTS7</accession>
<dbReference type="EMBL" id="SOCA01000006">
    <property type="protein sequence ID" value="TDU68185.1"/>
    <property type="molecule type" value="Genomic_DNA"/>
</dbReference>
<protein>
    <submittedName>
        <fullName evidence="1">Uncharacterized protein</fullName>
    </submittedName>
</protein>
<comment type="caution">
    <text evidence="1">The sequence shown here is derived from an EMBL/GenBank/DDBJ whole genome shotgun (WGS) entry which is preliminary data.</text>
</comment>
<organism evidence="1 2">
    <name type="scientific">Prosthecobacter fusiformis</name>
    <dbReference type="NCBI Taxonomy" id="48464"/>
    <lineage>
        <taxon>Bacteria</taxon>
        <taxon>Pseudomonadati</taxon>
        <taxon>Verrucomicrobiota</taxon>
        <taxon>Verrucomicrobiia</taxon>
        <taxon>Verrucomicrobiales</taxon>
        <taxon>Verrucomicrobiaceae</taxon>
        <taxon>Prosthecobacter</taxon>
    </lineage>
</organism>
<reference evidence="1 2" key="1">
    <citation type="submission" date="2019-03" db="EMBL/GenBank/DDBJ databases">
        <title>Genomic Encyclopedia of Archaeal and Bacterial Type Strains, Phase II (KMG-II): from individual species to whole genera.</title>
        <authorList>
            <person name="Goeker M."/>
        </authorList>
    </citation>
    <scope>NUCLEOTIDE SEQUENCE [LARGE SCALE GENOMIC DNA]</scope>
    <source>
        <strain evidence="1 2">ATCC 25309</strain>
    </source>
</reference>
<sequence length="76" mass="8634">MSATYESVMSAALQLGFSERCRLASNLWESTRSAQHEGDEEFETLLNQREAELDQDASAHMSHEDFMAHFASRLPK</sequence>
<dbReference type="RefSeq" id="WP_133796323.1">
    <property type="nucleotide sequence ID" value="NZ_SOCA01000006.1"/>
</dbReference>
<dbReference type="Proteomes" id="UP000295662">
    <property type="component" value="Unassembled WGS sequence"/>
</dbReference>
<keyword evidence="2" id="KW-1185">Reference proteome</keyword>
<proteinExistence type="predicted"/>
<dbReference type="AlphaFoldDB" id="A0A4R7RTS7"/>
<evidence type="ECO:0000313" key="2">
    <source>
        <dbReference type="Proteomes" id="UP000295662"/>
    </source>
</evidence>
<evidence type="ECO:0000313" key="1">
    <source>
        <dbReference type="EMBL" id="TDU68185.1"/>
    </source>
</evidence>
<name>A0A4R7RTS7_9BACT</name>